<comment type="catalytic activity">
    <reaction evidence="9 10">
        <text>a long-chain fatty acyl-CoA + 2 NADPH + 2 H(+) = a long-chain primary fatty alcohol + 2 NADP(+) + CoA</text>
        <dbReference type="Rhea" id="RHEA:52716"/>
        <dbReference type="ChEBI" id="CHEBI:15378"/>
        <dbReference type="ChEBI" id="CHEBI:57287"/>
        <dbReference type="ChEBI" id="CHEBI:57783"/>
        <dbReference type="ChEBI" id="CHEBI:58349"/>
        <dbReference type="ChEBI" id="CHEBI:77396"/>
        <dbReference type="ChEBI" id="CHEBI:83139"/>
        <dbReference type="EC" id="1.2.1.84"/>
    </reaction>
</comment>
<evidence type="ECO:0000256" key="3">
    <source>
        <dbReference type="ARBA" id="ARBA00022516"/>
    </source>
</evidence>
<feature type="transmembrane region" description="Helical" evidence="10">
    <location>
        <begin position="492"/>
        <end position="516"/>
    </location>
</feature>
<dbReference type="Pfam" id="PF03015">
    <property type="entry name" value="Sterile"/>
    <property type="match status" value="1"/>
</dbReference>
<dbReference type="InterPro" id="IPR033640">
    <property type="entry name" value="FAR_C"/>
</dbReference>
<evidence type="ECO:0000256" key="7">
    <source>
        <dbReference type="ARBA" id="ARBA00023098"/>
    </source>
</evidence>
<accession>A0ABD2MZ33</accession>
<protein>
    <recommendedName>
        <fullName evidence="10">Fatty acyl-CoA reductase</fullName>
        <ecNumber evidence="10">1.2.1.84</ecNumber>
    </recommendedName>
</protein>
<sequence>MTIKLCDQHQEMEHSVHEETSDNSEIRKFFAGQTIFVTGGTGFVGKILIEKLLRTCNDLRRIYILVRTKKGKSEIDRFKEIFDQECFGRLKKEYPNFFEKVSLVNGDCCQPDIGLSPESKNMLIKEVTSIFHVAATVRFDQHLRLAAYINVRSVRDLLKMAKQMPQLKGFLYVSTAYSHCPRDEILERFYRPPIKGDNLLNVVDSLDDETLTRITPKLLGEWPNTYVFTKAVAESVIKEESSGLPVVMFRPAIVTVSVEEPMPGWIDNLHGVNGVVAGAGLGLLRTMPARPDVNAEIVPVDFVVNGMITALWDTACRKSKGEKHEKVTVFNFAASPWMNLTYGNFIKMCEEYVNIYPLNKAVWCYCFRLRPGLVSHELAFFFLHIIPAYIIDFLLMCLGRKTIAVAGYRKAHKFLDVIAYFAQKNWKFGSENMKNLLNNMNKKDQELFPFDLRKVPISKVIREGIIGGRVYLLKDPLDTLPNAKRRNFKLKIAHYTLLAILMCFLFKIVFFIFGLVF</sequence>
<feature type="domain" description="Fatty acyl-CoA reductase C-terminal" evidence="12">
    <location>
        <begin position="383"/>
        <end position="475"/>
    </location>
</feature>
<feature type="domain" description="Thioester reductase (TE)" evidence="13">
    <location>
        <begin position="37"/>
        <end position="307"/>
    </location>
</feature>
<evidence type="ECO:0000259" key="13">
    <source>
        <dbReference type="Pfam" id="PF07993"/>
    </source>
</evidence>
<keyword evidence="6 10" id="KW-1133">Transmembrane helix</keyword>
<evidence type="ECO:0000256" key="11">
    <source>
        <dbReference type="SAM" id="MobiDB-lite"/>
    </source>
</evidence>
<dbReference type="GO" id="GO:0102965">
    <property type="term" value="F:alcohol-forming long-chain fatty acyl-CoA reductase activity"/>
    <property type="evidence" value="ECO:0007669"/>
    <property type="project" value="UniProtKB-EC"/>
</dbReference>
<dbReference type="GO" id="GO:0016020">
    <property type="term" value="C:membrane"/>
    <property type="evidence" value="ECO:0007669"/>
    <property type="project" value="UniProtKB-SubCell"/>
</dbReference>
<dbReference type="SUPFAM" id="SSF51735">
    <property type="entry name" value="NAD(P)-binding Rossmann-fold domains"/>
    <property type="match status" value="1"/>
</dbReference>
<dbReference type="Pfam" id="PF07993">
    <property type="entry name" value="NAD_binding_4"/>
    <property type="match status" value="1"/>
</dbReference>
<dbReference type="CDD" id="cd09071">
    <property type="entry name" value="FAR_C"/>
    <property type="match status" value="1"/>
</dbReference>
<keyword evidence="7 10" id="KW-0443">Lipid metabolism</keyword>
<dbReference type="EMBL" id="JABFTP020000042">
    <property type="protein sequence ID" value="KAL3271477.1"/>
    <property type="molecule type" value="Genomic_DNA"/>
</dbReference>
<dbReference type="FunFam" id="3.40.50.720:FF:000143">
    <property type="entry name" value="Fatty acyl-CoA reductase"/>
    <property type="match status" value="1"/>
</dbReference>
<dbReference type="InterPro" id="IPR036291">
    <property type="entry name" value="NAD(P)-bd_dom_sf"/>
</dbReference>
<dbReference type="Proteomes" id="UP001516400">
    <property type="component" value="Unassembled WGS sequence"/>
</dbReference>
<evidence type="ECO:0000313" key="14">
    <source>
        <dbReference type="EMBL" id="KAL3271477.1"/>
    </source>
</evidence>
<dbReference type="AlphaFoldDB" id="A0ABD2MZ33"/>
<comment type="subcellular location">
    <subcellularLocation>
        <location evidence="1">Membrane</location>
        <topology evidence="1">Multi-pass membrane protein</topology>
    </subcellularLocation>
</comment>
<evidence type="ECO:0000256" key="5">
    <source>
        <dbReference type="ARBA" id="ARBA00022857"/>
    </source>
</evidence>
<reference evidence="14 15" key="1">
    <citation type="journal article" date="2021" name="BMC Biol.">
        <title>Horizontally acquired antibacterial genes associated with adaptive radiation of ladybird beetles.</title>
        <authorList>
            <person name="Li H.S."/>
            <person name="Tang X.F."/>
            <person name="Huang Y.H."/>
            <person name="Xu Z.Y."/>
            <person name="Chen M.L."/>
            <person name="Du X.Y."/>
            <person name="Qiu B.Y."/>
            <person name="Chen P.T."/>
            <person name="Zhang W."/>
            <person name="Slipinski A."/>
            <person name="Escalona H.E."/>
            <person name="Waterhouse R.M."/>
            <person name="Zwick A."/>
            <person name="Pang H."/>
        </authorList>
    </citation>
    <scope>NUCLEOTIDE SEQUENCE [LARGE SCALE GENOMIC DNA]</scope>
    <source>
        <strain evidence="14">SYSU2018</strain>
    </source>
</reference>
<keyword evidence="5 10" id="KW-0521">NADP</keyword>
<evidence type="ECO:0000256" key="1">
    <source>
        <dbReference type="ARBA" id="ARBA00004141"/>
    </source>
</evidence>
<proteinExistence type="inferred from homology"/>
<evidence type="ECO:0000259" key="12">
    <source>
        <dbReference type="Pfam" id="PF03015"/>
    </source>
</evidence>
<evidence type="ECO:0000256" key="4">
    <source>
        <dbReference type="ARBA" id="ARBA00022692"/>
    </source>
</evidence>
<comment type="function">
    <text evidence="10">Catalyzes the reduction of fatty acyl-CoA to fatty alcohols.</text>
</comment>
<keyword evidence="4 10" id="KW-0812">Transmembrane</keyword>
<dbReference type="Gene3D" id="3.40.50.720">
    <property type="entry name" value="NAD(P)-binding Rossmann-like Domain"/>
    <property type="match status" value="1"/>
</dbReference>
<comment type="similarity">
    <text evidence="2 10">Belongs to the fatty acyl-CoA reductase family.</text>
</comment>
<keyword evidence="3 10" id="KW-0444">Lipid biosynthesis</keyword>
<evidence type="ECO:0000256" key="2">
    <source>
        <dbReference type="ARBA" id="ARBA00005928"/>
    </source>
</evidence>
<dbReference type="PANTHER" id="PTHR11011">
    <property type="entry name" value="MALE STERILITY PROTEIN 2-RELATED"/>
    <property type="match status" value="1"/>
</dbReference>
<evidence type="ECO:0000256" key="9">
    <source>
        <dbReference type="ARBA" id="ARBA00052530"/>
    </source>
</evidence>
<comment type="caution">
    <text evidence="14">The sequence shown here is derived from an EMBL/GenBank/DDBJ whole genome shotgun (WGS) entry which is preliminary data.</text>
</comment>
<keyword evidence="8 10" id="KW-0472">Membrane</keyword>
<keyword evidence="10" id="KW-0560">Oxidoreductase</keyword>
<dbReference type="InterPro" id="IPR026055">
    <property type="entry name" value="FAR"/>
</dbReference>
<evidence type="ECO:0000256" key="6">
    <source>
        <dbReference type="ARBA" id="ARBA00022989"/>
    </source>
</evidence>
<dbReference type="CDD" id="cd05236">
    <property type="entry name" value="FAR-N_SDR_e"/>
    <property type="match status" value="1"/>
</dbReference>
<dbReference type="InterPro" id="IPR013120">
    <property type="entry name" value="FAR_NAD-bd"/>
</dbReference>
<evidence type="ECO:0000313" key="15">
    <source>
        <dbReference type="Proteomes" id="UP001516400"/>
    </source>
</evidence>
<dbReference type="EC" id="1.2.1.84" evidence="10"/>
<evidence type="ECO:0000256" key="8">
    <source>
        <dbReference type="ARBA" id="ARBA00023136"/>
    </source>
</evidence>
<dbReference type="PANTHER" id="PTHR11011:SF60">
    <property type="entry name" value="FATTY ACYL-COA REDUCTASE-RELATED"/>
    <property type="match status" value="1"/>
</dbReference>
<dbReference type="GO" id="GO:1901568">
    <property type="term" value="P:fatty acid derivative metabolic process"/>
    <property type="evidence" value="ECO:0007669"/>
    <property type="project" value="UniProtKB-ARBA"/>
</dbReference>
<organism evidence="14 15">
    <name type="scientific">Cryptolaemus montrouzieri</name>
    <dbReference type="NCBI Taxonomy" id="559131"/>
    <lineage>
        <taxon>Eukaryota</taxon>
        <taxon>Metazoa</taxon>
        <taxon>Ecdysozoa</taxon>
        <taxon>Arthropoda</taxon>
        <taxon>Hexapoda</taxon>
        <taxon>Insecta</taxon>
        <taxon>Pterygota</taxon>
        <taxon>Neoptera</taxon>
        <taxon>Endopterygota</taxon>
        <taxon>Coleoptera</taxon>
        <taxon>Polyphaga</taxon>
        <taxon>Cucujiformia</taxon>
        <taxon>Coccinelloidea</taxon>
        <taxon>Coccinellidae</taxon>
        <taxon>Scymninae</taxon>
        <taxon>Scymnini</taxon>
        <taxon>Cryptolaemus</taxon>
    </lineage>
</organism>
<keyword evidence="15" id="KW-1185">Reference proteome</keyword>
<gene>
    <name evidence="14" type="ORF">HHI36_021962</name>
</gene>
<evidence type="ECO:0000256" key="10">
    <source>
        <dbReference type="RuleBase" id="RU363097"/>
    </source>
</evidence>
<feature type="transmembrane region" description="Helical" evidence="10">
    <location>
        <begin position="378"/>
        <end position="399"/>
    </location>
</feature>
<feature type="region of interest" description="Disordered" evidence="11">
    <location>
        <begin position="1"/>
        <end position="20"/>
    </location>
</feature>
<name>A0ABD2MZ33_9CUCU</name>